<name>A0A3D9V8P0_THECX</name>
<dbReference type="EMBL" id="QTUC01000001">
    <property type="protein sequence ID" value="REF37887.1"/>
    <property type="molecule type" value="Genomic_DNA"/>
</dbReference>
<accession>A0A3D9V8P0</accession>
<dbReference type="SUPFAM" id="SSF51556">
    <property type="entry name" value="Metallo-dependent hydrolases"/>
    <property type="match status" value="1"/>
</dbReference>
<gene>
    <name evidence="2" type="ORF">DFJ64_3348</name>
</gene>
<organism evidence="2 3">
    <name type="scientific">Thermasporomyces composti</name>
    <dbReference type="NCBI Taxonomy" id="696763"/>
    <lineage>
        <taxon>Bacteria</taxon>
        <taxon>Bacillati</taxon>
        <taxon>Actinomycetota</taxon>
        <taxon>Actinomycetes</taxon>
        <taxon>Propionibacteriales</taxon>
        <taxon>Nocardioidaceae</taxon>
        <taxon>Thermasporomyces</taxon>
    </lineage>
</organism>
<keyword evidence="3" id="KW-1185">Reference proteome</keyword>
<dbReference type="Gene3D" id="3.20.20.140">
    <property type="entry name" value="Metal-dependent hydrolases"/>
    <property type="match status" value="1"/>
</dbReference>
<dbReference type="Pfam" id="PF07969">
    <property type="entry name" value="Amidohydro_3"/>
    <property type="match status" value="1"/>
</dbReference>
<reference evidence="2 3" key="1">
    <citation type="submission" date="2018-08" db="EMBL/GenBank/DDBJ databases">
        <title>Sequencing the genomes of 1000 actinobacteria strains.</title>
        <authorList>
            <person name="Klenk H.-P."/>
        </authorList>
    </citation>
    <scope>NUCLEOTIDE SEQUENCE [LARGE SCALE GENOMIC DNA]</scope>
    <source>
        <strain evidence="2 3">DSM 22891</strain>
    </source>
</reference>
<dbReference type="Gene3D" id="2.30.40.10">
    <property type="entry name" value="Urease, subunit C, domain 1"/>
    <property type="match status" value="1"/>
</dbReference>
<dbReference type="AlphaFoldDB" id="A0A3D9V8P0"/>
<dbReference type="InterPro" id="IPR013108">
    <property type="entry name" value="Amidohydro_3"/>
</dbReference>
<sequence length="527" mass="55325">MKGDILLRGGTLLDGTGAPAQTADVLLAEGRVVAVGQLSGTDARRVLDVSGAVVCPGFIDLHSHADFTVFSAPDALTQVTQGVTTLVTGNCGFSPFPVQPEHAEELRAHGGFLDDGLPWEWSSAAEYAEAVSRLPLGVNLALQVGHGALRIAVMGGADRAPTDAELTRMRDLLRSSARTVVGLSSGLIYAPGSYADTTELVALAREAAAAGLLYSTHIRNEGAGLLDAVTEALTVGREAGVRVQISHLKASGADNWGKVTDALTLVRQAQAEGLDVGVDQYPYTASSTTLTAWLPAWALAGGRQALVRRLDDPEQAGRMAAEIAGTVNRSFRPDRVVLADTPDGPYRHLVGKTVADAAAELGLDPARAVVELLRGQRGVLGVIHHSMSEDDVRTVLRDPEVAVASDGHVLGCHGRGRPHPRGLGTFARVLGRYVREEGVLDLAVAIRKATSVPATRLGWTDRGVVVPGAIADLAVFDPATVLDRATYTDPWQLSTGVLYTFVGGTPVLDDGHPTGEAPGRVLRPARR</sequence>
<dbReference type="PANTHER" id="PTHR11647">
    <property type="entry name" value="HYDRANTOINASE/DIHYDROPYRIMIDINASE FAMILY MEMBER"/>
    <property type="match status" value="1"/>
</dbReference>
<dbReference type="GO" id="GO:0016811">
    <property type="term" value="F:hydrolase activity, acting on carbon-nitrogen (but not peptide) bonds, in linear amides"/>
    <property type="evidence" value="ECO:0007669"/>
    <property type="project" value="InterPro"/>
</dbReference>
<comment type="caution">
    <text evidence="2">The sequence shown here is derived from an EMBL/GenBank/DDBJ whole genome shotgun (WGS) entry which is preliminary data.</text>
</comment>
<dbReference type="Proteomes" id="UP000256485">
    <property type="component" value="Unassembled WGS sequence"/>
</dbReference>
<evidence type="ECO:0000313" key="2">
    <source>
        <dbReference type="EMBL" id="REF37887.1"/>
    </source>
</evidence>
<dbReference type="InterPro" id="IPR011059">
    <property type="entry name" value="Metal-dep_hydrolase_composite"/>
</dbReference>
<feature type="domain" description="Amidohydrolase 3" evidence="1">
    <location>
        <begin position="45"/>
        <end position="507"/>
    </location>
</feature>
<dbReference type="InterPro" id="IPR023100">
    <property type="entry name" value="D-aminoacylase_insert_dom_sf"/>
</dbReference>
<dbReference type="OrthoDB" id="9766983at2"/>
<evidence type="ECO:0000313" key="3">
    <source>
        <dbReference type="Proteomes" id="UP000256485"/>
    </source>
</evidence>
<dbReference type="RefSeq" id="WP_115851271.1">
    <property type="nucleotide sequence ID" value="NZ_QTUC01000001.1"/>
</dbReference>
<dbReference type="CDD" id="cd01297">
    <property type="entry name" value="D-aminoacylase"/>
    <property type="match status" value="1"/>
</dbReference>
<evidence type="ECO:0000259" key="1">
    <source>
        <dbReference type="Pfam" id="PF07969"/>
    </source>
</evidence>
<dbReference type="PANTHER" id="PTHR11647:SF1">
    <property type="entry name" value="COLLAPSIN RESPONSE MEDIATOR PROTEIN"/>
    <property type="match status" value="1"/>
</dbReference>
<proteinExistence type="predicted"/>
<dbReference type="InterPro" id="IPR050378">
    <property type="entry name" value="Metallo-dep_Hydrolases_sf"/>
</dbReference>
<protein>
    <submittedName>
        <fullName evidence="2">N-acyl-D-amino-acid deacylase</fullName>
    </submittedName>
</protein>
<dbReference type="Gene3D" id="3.30.1490.130">
    <property type="entry name" value="D-aminoacylase. Domain 3"/>
    <property type="match status" value="1"/>
</dbReference>
<dbReference type="InterPro" id="IPR032466">
    <property type="entry name" value="Metal_Hydrolase"/>
</dbReference>
<dbReference type="SUPFAM" id="SSF51338">
    <property type="entry name" value="Composite domain of metallo-dependent hydrolases"/>
    <property type="match status" value="1"/>
</dbReference>